<dbReference type="PANTHER" id="PTHR47396:SF1">
    <property type="entry name" value="ATP-DEPENDENT HELICASE IRC3-RELATED"/>
    <property type="match status" value="1"/>
</dbReference>
<evidence type="ECO:0000259" key="2">
    <source>
        <dbReference type="PROSITE" id="PS51194"/>
    </source>
</evidence>
<keyword evidence="4" id="KW-1185">Reference proteome</keyword>
<dbReference type="PROSITE" id="PS51192">
    <property type="entry name" value="HELICASE_ATP_BIND_1"/>
    <property type="match status" value="1"/>
</dbReference>
<sequence>MYQVAEIYTSADIPDKYRKSLKLGNKQHQDSGVDGLIITKEGKSIAYQCKFRSGRIKPTYEELTKFWSDGRYCDFCCTVANSYSVSNLSDKHKENLQVLAKDFDTLDKTFFDLLFDLVNNENIKKHKVFHTPYTYQEHIINEVIEGFSVEDRGKIIAACGTGKTLTSLWIVETMKAETVLFLAPSISLVKQTLESWADQAKVPFTYLCVCSDNTVSSNINDDEADISVSQLGVPVTTDINEIANFLDNTKGKVRYIFSTYQSTDKISEAQKIAKDTFDLIICDEAHRTAGLRSNFSLALEDQFIRSKKRLFMTATERMVRPLLKRNAEESGKVIFSMDDENAYGSLLSKYNFGKAILDKTISDYKIIVAGVKESEVYNYIAENKHLKVEDLDENSKIQSAEILYSKILLAKAMREFSIKKTISFHSSIQRAKNFVSENGEEISLSSVIRELNQNIESSNLYIENINCQIDAGSRAQILDNFRNSEFSVISNAKCLTEGVDVPIIDSVYFIDRKKSLVDIVQACGRALRTKKGVAKTAYFIIPILIPESSVASDILHSEDFEIVYNIIQALRDQDNRLEDWINRLNSEYIATGRIGRSPTENDPVSIQIEGVDIQQFSEELYVQIATVNANPTDAQKKQVFGKGERKTGHSRIFKTIGDFSFETFIKNLIDPTINIFRDKKRNIMSGTDLKYNHNNVSHTFRLGLTEKDGKNYKLTPLGEYYLDGEIKPRDLFKKQMLRYSNTLEDQRSQRILFPYRACLEILKGLESFEPLTFNEFAFCIYPMYDSTEESIQTAIEDIKYLRKNYPKLEAISMANQPQILEALNNHFTTSLTETDIWGAKTTTVKNQFIYFRNHLSLFDEIIVIKNGNICLKTDISAKDIEKILSVDRGIEKIDKKNWFAKYTEVFIMLIIFGLV</sequence>
<dbReference type="Pfam" id="PF04851">
    <property type="entry name" value="ResIII"/>
    <property type="match status" value="1"/>
</dbReference>
<dbReference type="GO" id="GO:0003677">
    <property type="term" value="F:DNA binding"/>
    <property type="evidence" value="ECO:0007669"/>
    <property type="project" value="InterPro"/>
</dbReference>
<dbReference type="Proteomes" id="UP000184436">
    <property type="component" value="Unassembled WGS sequence"/>
</dbReference>
<proteinExistence type="predicted"/>
<dbReference type="Pfam" id="PF00271">
    <property type="entry name" value="Helicase_C"/>
    <property type="match status" value="1"/>
</dbReference>
<dbReference type="SMART" id="SM00487">
    <property type="entry name" value="DEXDc"/>
    <property type="match status" value="1"/>
</dbReference>
<keyword evidence="3" id="KW-0547">Nucleotide-binding</keyword>
<evidence type="ECO:0000313" key="4">
    <source>
        <dbReference type="Proteomes" id="UP000184436"/>
    </source>
</evidence>
<reference evidence="3 4" key="1">
    <citation type="submission" date="2016-11" db="EMBL/GenBank/DDBJ databases">
        <authorList>
            <person name="Jaros S."/>
            <person name="Januszkiewicz K."/>
            <person name="Wedrychowicz H."/>
        </authorList>
    </citation>
    <scope>NUCLEOTIDE SEQUENCE [LARGE SCALE GENOMIC DNA]</scope>
    <source>
        <strain evidence="3 4">DSM 26883</strain>
    </source>
</reference>
<dbReference type="InterPro" id="IPR006935">
    <property type="entry name" value="Helicase/UvrB_N"/>
</dbReference>
<evidence type="ECO:0000313" key="3">
    <source>
        <dbReference type="EMBL" id="SHE74586.1"/>
    </source>
</evidence>
<dbReference type="SMART" id="SM00490">
    <property type="entry name" value="HELICc"/>
    <property type="match status" value="1"/>
</dbReference>
<dbReference type="GO" id="GO:0005524">
    <property type="term" value="F:ATP binding"/>
    <property type="evidence" value="ECO:0007669"/>
    <property type="project" value="InterPro"/>
</dbReference>
<accession>A0A1M4W053</accession>
<dbReference type="InterPro" id="IPR001650">
    <property type="entry name" value="Helicase_C-like"/>
</dbReference>
<feature type="domain" description="Helicase ATP-binding" evidence="1">
    <location>
        <begin position="144"/>
        <end position="334"/>
    </location>
</feature>
<organism evidence="3 4">
    <name type="scientific">Bacteroides faecichinchillae</name>
    <dbReference type="NCBI Taxonomy" id="871325"/>
    <lineage>
        <taxon>Bacteria</taxon>
        <taxon>Pseudomonadati</taxon>
        <taxon>Bacteroidota</taxon>
        <taxon>Bacteroidia</taxon>
        <taxon>Bacteroidales</taxon>
        <taxon>Bacteroidaceae</taxon>
        <taxon>Bacteroides</taxon>
    </lineage>
</organism>
<dbReference type="InterPro" id="IPR014001">
    <property type="entry name" value="Helicase_ATP-bd"/>
</dbReference>
<dbReference type="SUPFAM" id="SSF52540">
    <property type="entry name" value="P-loop containing nucleoside triphosphate hydrolases"/>
    <property type="match status" value="1"/>
</dbReference>
<dbReference type="PROSITE" id="PS51194">
    <property type="entry name" value="HELICASE_CTER"/>
    <property type="match status" value="1"/>
</dbReference>
<dbReference type="PANTHER" id="PTHR47396">
    <property type="entry name" value="TYPE I RESTRICTION ENZYME ECOKI R PROTEIN"/>
    <property type="match status" value="1"/>
</dbReference>
<protein>
    <submittedName>
        <fullName evidence="3">Helicase conserved C-terminal domain-containing protein</fullName>
    </submittedName>
</protein>
<evidence type="ECO:0000259" key="1">
    <source>
        <dbReference type="PROSITE" id="PS51192"/>
    </source>
</evidence>
<gene>
    <name evidence="3" type="ORF">SAMN05444349_105173</name>
</gene>
<dbReference type="GO" id="GO:0005829">
    <property type="term" value="C:cytosol"/>
    <property type="evidence" value="ECO:0007669"/>
    <property type="project" value="TreeGrafter"/>
</dbReference>
<dbReference type="GO" id="GO:0004386">
    <property type="term" value="F:helicase activity"/>
    <property type="evidence" value="ECO:0007669"/>
    <property type="project" value="UniProtKB-KW"/>
</dbReference>
<dbReference type="AlphaFoldDB" id="A0A1M4W053"/>
<dbReference type="EMBL" id="FQVD01000005">
    <property type="protein sequence ID" value="SHE74586.1"/>
    <property type="molecule type" value="Genomic_DNA"/>
</dbReference>
<name>A0A1M4W053_9BACE</name>
<dbReference type="InterPro" id="IPR050742">
    <property type="entry name" value="Helicase_Restrict-Modif_Enz"/>
</dbReference>
<dbReference type="InterPro" id="IPR027417">
    <property type="entry name" value="P-loop_NTPase"/>
</dbReference>
<dbReference type="CDD" id="cd18785">
    <property type="entry name" value="SF2_C"/>
    <property type="match status" value="1"/>
</dbReference>
<keyword evidence="3" id="KW-0378">Hydrolase</keyword>
<keyword evidence="3" id="KW-0347">Helicase</keyword>
<keyword evidence="3" id="KW-0067">ATP-binding</keyword>
<feature type="domain" description="Helicase C-terminal" evidence="2">
    <location>
        <begin position="408"/>
        <end position="585"/>
    </location>
</feature>
<dbReference type="GO" id="GO:0016787">
    <property type="term" value="F:hydrolase activity"/>
    <property type="evidence" value="ECO:0007669"/>
    <property type="project" value="InterPro"/>
</dbReference>
<dbReference type="STRING" id="871325.SAMN05444349_105173"/>
<dbReference type="Gene3D" id="3.40.50.300">
    <property type="entry name" value="P-loop containing nucleotide triphosphate hydrolases"/>
    <property type="match status" value="2"/>
</dbReference>